<gene>
    <name evidence="1" type="ORF">M404DRAFT_125485</name>
</gene>
<dbReference type="HOGENOM" id="CLU_1886602_0_0_1"/>
<dbReference type="Proteomes" id="UP000054217">
    <property type="component" value="Unassembled WGS sequence"/>
</dbReference>
<accession>A0A0C3PTR7</accession>
<proteinExistence type="predicted"/>
<protein>
    <submittedName>
        <fullName evidence="1">Uncharacterized protein</fullName>
    </submittedName>
</protein>
<dbReference type="EMBL" id="KN831948">
    <property type="protein sequence ID" value="KIO12129.1"/>
    <property type="molecule type" value="Genomic_DNA"/>
</dbReference>
<dbReference type="InParanoid" id="A0A0C3PTR7"/>
<evidence type="ECO:0000313" key="2">
    <source>
        <dbReference type="Proteomes" id="UP000054217"/>
    </source>
</evidence>
<evidence type="ECO:0000313" key="1">
    <source>
        <dbReference type="EMBL" id="KIO12129.1"/>
    </source>
</evidence>
<sequence length="135" mass="14507">MVRPDLKLVRGGFQVVSPRFQSTNYGQHLFIEDLVVSFWGGHGVGIEGNGSPEIILTFHGEDSTGGKAEFPVLVRECKDGGSGESEFQGVEGLLFSRAPNPELVLLGKVIKGTSNLCKAFDETAVEVCQTQEGSH</sequence>
<organism evidence="1 2">
    <name type="scientific">Pisolithus tinctorius Marx 270</name>
    <dbReference type="NCBI Taxonomy" id="870435"/>
    <lineage>
        <taxon>Eukaryota</taxon>
        <taxon>Fungi</taxon>
        <taxon>Dikarya</taxon>
        <taxon>Basidiomycota</taxon>
        <taxon>Agaricomycotina</taxon>
        <taxon>Agaricomycetes</taxon>
        <taxon>Agaricomycetidae</taxon>
        <taxon>Boletales</taxon>
        <taxon>Sclerodermatineae</taxon>
        <taxon>Pisolithaceae</taxon>
        <taxon>Pisolithus</taxon>
    </lineage>
</organism>
<reference evidence="1 2" key="1">
    <citation type="submission" date="2014-04" db="EMBL/GenBank/DDBJ databases">
        <authorList>
            <consortium name="DOE Joint Genome Institute"/>
            <person name="Kuo A."/>
            <person name="Kohler A."/>
            <person name="Costa M.D."/>
            <person name="Nagy L.G."/>
            <person name="Floudas D."/>
            <person name="Copeland A."/>
            <person name="Barry K.W."/>
            <person name="Cichocki N."/>
            <person name="Veneault-Fourrey C."/>
            <person name="LaButti K."/>
            <person name="Lindquist E.A."/>
            <person name="Lipzen A."/>
            <person name="Lundell T."/>
            <person name="Morin E."/>
            <person name="Murat C."/>
            <person name="Sun H."/>
            <person name="Tunlid A."/>
            <person name="Henrissat B."/>
            <person name="Grigoriev I.V."/>
            <person name="Hibbett D.S."/>
            <person name="Martin F."/>
            <person name="Nordberg H.P."/>
            <person name="Cantor M.N."/>
            <person name="Hua S.X."/>
        </authorList>
    </citation>
    <scope>NUCLEOTIDE SEQUENCE [LARGE SCALE GENOMIC DNA]</scope>
    <source>
        <strain evidence="1 2">Marx 270</strain>
    </source>
</reference>
<dbReference type="AlphaFoldDB" id="A0A0C3PTR7"/>
<reference evidence="2" key="2">
    <citation type="submission" date="2015-01" db="EMBL/GenBank/DDBJ databases">
        <title>Evolutionary Origins and Diversification of the Mycorrhizal Mutualists.</title>
        <authorList>
            <consortium name="DOE Joint Genome Institute"/>
            <consortium name="Mycorrhizal Genomics Consortium"/>
            <person name="Kohler A."/>
            <person name="Kuo A."/>
            <person name="Nagy L.G."/>
            <person name="Floudas D."/>
            <person name="Copeland A."/>
            <person name="Barry K.W."/>
            <person name="Cichocki N."/>
            <person name="Veneault-Fourrey C."/>
            <person name="LaButti K."/>
            <person name="Lindquist E.A."/>
            <person name="Lipzen A."/>
            <person name="Lundell T."/>
            <person name="Morin E."/>
            <person name="Murat C."/>
            <person name="Riley R."/>
            <person name="Ohm R."/>
            <person name="Sun H."/>
            <person name="Tunlid A."/>
            <person name="Henrissat B."/>
            <person name="Grigoriev I.V."/>
            <person name="Hibbett D.S."/>
            <person name="Martin F."/>
        </authorList>
    </citation>
    <scope>NUCLEOTIDE SEQUENCE [LARGE SCALE GENOMIC DNA]</scope>
    <source>
        <strain evidence="2">Marx 270</strain>
    </source>
</reference>
<keyword evidence="2" id="KW-1185">Reference proteome</keyword>
<name>A0A0C3PTR7_PISTI</name>